<accession>D7T3H0</accession>
<name>D7T3H0_VITVI</name>
<protein>
    <submittedName>
        <fullName evidence="1">Uncharacterized protein</fullName>
    </submittedName>
</protein>
<proteinExistence type="predicted"/>
<gene>
    <name evidence="1" type="ORF">VIT_00s0179g00240</name>
</gene>
<reference evidence="2" key="1">
    <citation type="journal article" date="2007" name="Nature">
        <title>The grapevine genome sequence suggests ancestral hexaploidization in major angiosperm phyla.</title>
        <authorList>
            <consortium name="The French-Italian Public Consortium for Grapevine Genome Characterization."/>
            <person name="Jaillon O."/>
            <person name="Aury J.-M."/>
            <person name="Noel B."/>
            <person name="Policriti A."/>
            <person name="Clepet C."/>
            <person name="Casagrande A."/>
            <person name="Choisne N."/>
            <person name="Aubourg S."/>
            <person name="Vitulo N."/>
            <person name="Jubin C."/>
            <person name="Vezzi A."/>
            <person name="Legeai F."/>
            <person name="Hugueney P."/>
            <person name="Dasilva C."/>
            <person name="Horner D."/>
            <person name="Mica E."/>
            <person name="Jublot D."/>
            <person name="Poulain J."/>
            <person name="Bruyere C."/>
            <person name="Billault A."/>
            <person name="Segurens B."/>
            <person name="Gouyvenoux M."/>
            <person name="Ugarte E."/>
            <person name="Cattonaro F."/>
            <person name="Anthouard V."/>
            <person name="Vico V."/>
            <person name="Del Fabbro C."/>
            <person name="Alaux M."/>
            <person name="Di Gaspero G."/>
            <person name="Dumas V."/>
            <person name="Felice N."/>
            <person name="Paillard S."/>
            <person name="Juman I."/>
            <person name="Moroldo M."/>
            <person name="Scalabrin S."/>
            <person name="Canaguier A."/>
            <person name="Le Clainche I."/>
            <person name="Malacrida G."/>
            <person name="Durand E."/>
            <person name="Pesole G."/>
            <person name="Laucou V."/>
            <person name="Chatelet P."/>
            <person name="Merdinoglu D."/>
            <person name="Delledonne M."/>
            <person name="Pezzotti M."/>
            <person name="Lecharny A."/>
            <person name="Scarpelli C."/>
            <person name="Artiguenave F."/>
            <person name="Pe M.E."/>
            <person name="Valle G."/>
            <person name="Morgante M."/>
            <person name="Caboche M."/>
            <person name="Adam-Blondon A.-F."/>
            <person name="Weissenbach J."/>
            <person name="Quetier F."/>
            <person name="Wincker P."/>
        </authorList>
    </citation>
    <scope>NUCLEOTIDE SEQUENCE [LARGE SCALE GENOMIC DNA]</scope>
    <source>
        <strain evidence="2">cv. Pinot noir / PN40024</strain>
    </source>
</reference>
<evidence type="ECO:0000313" key="1">
    <source>
        <dbReference type="EMBL" id="CBI25051.3"/>
    </source>
</evidence>
<dbReference type="PaxDb" id="29760-VIT_00s0179g00240.t01"/>
<organism evidence="1 2">
    <name type="scientific">Vitis vinifera</name>
    <name type="common">Grape</name>
    <dbReference type="NCBI Taxonomy" id="29760"/>
    <lineage>
        <taxon>Eukaryota</taxon>
        <taxon>Viridiplantae</taxon>
        <taxon>Streptophyta</taxon>
        <taxon>Embryophyta</taxon>
        <taxon>Tracheophyta</taxon>
        <taxon>Spermatophyta</taxon>
        <taxon>Magnoliopsida</taxon>
        <taxon>eudicotyledons</taxon>
        <taxon>Gunneridae</taxon>
        <taxon>Pentapetalae</taxon>
        <taxon>rosids</taxon>
        <taxon>Vitales</taxon>
        <taxon>Vitaceae</taxon>
        <taxon>Viteae</taxon>
        <taxon>Vitis</taxon>
    </lineage>
</organism>
<keyword evidence="2" id="KW-1185">Reference proteome</keyword>
<dbReference type="EMBL" id="FN595511">
    <property type="protein sequence ID" value="CBI25051.3"/>
    <property type="molecule type" value="Genomic_DNA"/>
</dbReference>
<dbReference type="AlphaFoldDB" id="D7T3H0"/>
<evidence type="ECO:0000313" key="2">
    <source>
        <dbReference type="Proteomes" id="UP000009183"/>
    </source>
</evidence>
<sequence>MQGFGIEAPRNPSKATDYCLFDDEIVPNELLGDCGRKIITIEVGLLLSFY</sequence>
<dbReference type="InParanoid" id="D7T3H0"/>
<dbReference type="Proteomes" id="UP000009183">
    <property type="component" value="Unassembled WGS sequence, unordered"/>
</dbReference>
<dbReference type="HOGENOM" id="CLU_3128181_0_0_1"/>